<comment type="similarity">
    <text evidence="1">Belongs to the glycosyltransferase 2 family. WaaE/KdtX subfamily.</text>
</comment>
<dbReference type="KEGG" id="gsn:YC6258_00759"/>
<dbReference type="Proteomes" id="UP000032266">
    <property type="component" value="Chromosome"/>
</dbReference>
<dbReference type="OrthoDB" id="9811884at2"/>
<sequence length="344" mass="38791">MTAFDTEQSDSADAVEIISQDCGAVVIGRNEGDRLRQCLNSLIKQVTAIVYVDSGSTDSSVKMAESLGVLVVSLDMTVPFTAARARNAGAAKLLKIYPDLQFIQFIDGDCELRSGWIQAAASFLGEHPDYAVVCGRRRERNPQNSIYNLLCDMEWDTPIGDASACGGDALIRTSAYQIVNGYRDDLIAGEEPEMCLRMREKGWKINRIDAEMTLHDAAMTRFGQWWKRAQRAGYAYAEGFSIHGRSLEKYRQKEIRSILVWAVCLPLSFLCLALISPWMLVLFLLYPVQVIRLSVRYRLRITSAKQAFWYALSNVGGKFPQLTGIWRYVLNRIKGRRGTLIEYK</sequence>
<evidence type="ECO:0000256" key="2">
    <source>
        <dbReference type="SAM" id="Phobius"/>
    </source>
</evidence>
<dbReference type="Pfam" id="PF13632">
    <property type="entry name" value="Glyco_trans_2_3"/>
    <property type="match status" value="1"/>
</dbReference>
<evidence type="ECO:0000313" key="5">
    <source>
        <dbReference type="EMBL" id="AJQ92809.1"/>
    </source>
</evidence>
<keyword evidence="2" id="KW-0472">Membrane</keyword>
<feature type="domain" description="Glycosyltransferase 2-like" evidence="4">
    <location>
        <begin position="160"/>
        <end position="293"/>
    </location>
</feature>
<dbReference type="GO" id="GO:0016740">
    <property type="term" value="F:transferase activity"/>
    <property type="evidence" value="ECO:0007669"/>
    <property type="project" value="UniProtKB-KW"/>
</dbReference>
<name>A0A0C5VRE2_9GAMM</name>
<protein>
    <submittedName>
        <fullName evidence="5">Putative glycosyltransferase</fullName>
    </submittedName>
</protein>
<accession>A0A0C5VRE2</accession>
<dbReference type="PANTHER" id="PTHR43630:SF2">
    <property type="entry name" value="GLYCOSYLTRANSFERASE"/>
    <property type="match status" value="1"/>
</dbReference>
<dbReference type="InterPro" id="IPR029044">
    <property type="entry name" value="Nucleotide-diphossugar_trans"/>
</dbReference>
<keyword evidence="5" id="KW-0808">Transferase</keyword>
<evidence type="ECO:0000256" key="1">
    <source>
        <dbReference type="ARBA" id="ARBA00038494"/>
    </source>
</evidence>
<dbReference type="InterPro" id="IPR001173">
    <property type="entry name" value="Glyco_trans_2-like"/>
</dbReference>
<evidence type="ECO:0000259" key="4">
    <source>
        <dbReference type="Pfam" id="PF13632"/>
    </source>
</evidence>
<organism evidence="5 6">
    <name type="scientific">Gynuella sunshinyii YC6258</name>
    <dbReference type="NCBI Taxonomy" id="1445510"/>
    <lineage>
        <taxon>Bacteria</taxon>
        <taxon>Pseudomonadati</taxon>
        <taxon>Pseudomonadota</taxon>
        <taxon>Gammaproteobacteria</taxon>
        <taxon>Oceanospirillales</taxon>
        <taxon>Saccharospirillaceae</taxon>
        <taxon>Gynuella</taxon>
    </lineage>
</organism>
<feature type="domain" description="Glycosyltransferase 2-like" evidence="3">
    <location>
        <begin position="25"/>
        <end position="144"/>
    </location>
</feature>
<keyword evidence="2" id="KW-0812">Transmembrane</keyword>
<evidence type="ECO:0000313" key="6">
    <source>
        <dbReference type="Proteomes" id="UP000032266"/>
    </source>
</evidence>
<proteinExistence type="inferred from homology"/>
<feature type="transmembrane region" description="Helical" evidence="2">
    <location>
        <begin position="258"/>
        <end position="287"/>
    </location>
</feature>
<dbReference type="SUPFAM" id="SSF53448">
    <property type="entry name" value="Nucleotide-diphospho-sugar transferases"/>
    <property type="match status" value="1"/>
</dbReference>
<dbReference type="AlphaFoldDB" id="A0A0C5VRE2"/>
<dbReference type="Pfam" id="PF00535">
    <property type="entry name" value="Glycos_transf_2"/>
    <property type="match status" value="1"/>
</dbReference>
<dbReference type="Gene3D" id="3.90.550.10">
    <property type="entry name" value="Spore Coat Polysaccharide Biosynthesis Protein SpsA, Chain A"/>
    <property type="match status" value="1"/>
</dbReference>
<dbReference type="RefSeq" id="WP_082070541.1">
    <property type="nucleotide sequence ID" value="NZ_CP007142.1"/>
</dbReference>
<feature type="transmembrane region" description="Helical" evidence="2">
    <location>
        <begin position="307"/>
        <end position="330"/>
    </location>
</feature>
<evidence type="ECO:0000259" key="3">
    <source>
        <dbReference type="Pfam" id="PF00535"/>
    </source>
</evidence>
<dbReference type="PANTHER" id="PTHR43630">
    <property type="entry name" value="POLY-BETA-1,6-N-ACETYL-D-GLUCOSAMINE SYNTHASE"/>
    <property type="match status" value="1"/>
</dbReference>
<dbReference type="HOGENOM" id="CLU_070021_0_0_6"/>
<gene>
    <name evidence="5" type="ORF">YC6258_00759</name>
</gene>
<dbReference type="EMBL" id="CP007142">
    <property type="protein sequence ID" value="AJQ92809.1"/>
    <property type="molecule type" value="Genomic_DNA"/>
</dbReference>
<dbReference type="STRING" id="1445510.YC6258_00759"/>
<dbReference type="CDD" id="cd00761">
    <property type="entry name" value="Glyco_tranf_GTA_type"/>
    <property type="match status" value="1"/>
</dbReference>
<keyword evidence="2" id="KW-1133">Transmembrane helix</keyword>
<dbReference type="PATRIC" id="fig|1445510.3.peg.744"/>
<reference evidence="5 6" key="1">
    <citation type="submission" date="2014-01" db="EMBL/GenBank/DDBJ databases">
        <title>Full genme sequencing of cellulolytic bacterium Gynuella sunshinyii YC6258T gen. nov., sp. nov.</title>
        <authorList>
            <person name="Khan H."/>
            <person name="Chung E.J."/>
            <person name="Chung Y.R."/>
        </authorList>
    </citation>
    <scope>NUCLEOTIDE SEQUENCE [LARGE SCALE GENOMIC DNA]</scope>
    <source>
        <strain evidence="5 6">YC6258</strain>
    </source>
</reference>
<keyword evidence="6" id="KW-1185">Reference proteome</keyword>